<dbReference type="Gene3D" id="1.10.8.10">
    <property type="entry name" value="DNA helicase RuvA subunit, C-terminal domain"/>
    <property type="match status" value="1"/>
</dbReference>
<dbReference type="STRING" id="6334.A0A0V1BF08"/>
<dbReference type="SUPFAM" id="SSF46934">
    <property type="entry name" value="UBA-like"/>
    <property type="match status" value="1"/>
</dbReference>
<keyword evidence="4 5" id="KW-0472">Membrane</keyword>
<sequence>MNLTMENSGHLRAFSTTGFRNAEFSKVWFTFTLIGSCIAVASSHVQSLVWFSDESYFQFWKTIVSKLFFVNSGQLIAACILIYWFRTLERLLGTKKLINFLLITGIGEFILEITIFYIAKHLDYNLPLSHLFNGPYGALTSCFLFYAKATSVNVSFIIWKAPFSLVLYPLFVYLQEICICKFPEVILCMFQLIIGDLWTSILPALCATVSGNSKGQIPTVLYLANVFNVQKMSFISDGLASKAHRLTSEILHIGEDRQGILLPMGATAELQRQRMYEHLEEQQIIRQMINQRNDDLQHNVQPLVAGSRWLQSIFRRDNIGTAERSSNDAVDEERVATLISMGFTNRRRVIQVLNNVRNDINIAALILSEEASSSRVKL</sequence>
<feature type="non-terminal residue" evidence="7">
    <location>
        <position position="378"/>
    </location>
</feature>
<comment type="caution">
    <text evidence="7">The sequence shown here is derived from an EMBL/GenBank/DDBJ whole genome shotgun (WGS) entry which is preliminary data.</text>
</comment>
<dbReference type="Proteomes" id="UP000054776">
    <property type="component" value="Unassembled WGS sequence"/>
</dbReference>
<comment type="subcellular location">
    <subcellularLocation>
        <location evidence="1">Membrane</location>
        <topology evidence="1">Multi-pass membrane protein</topology>
    </subcellularLocation>
</comment>
<evidence type="ECO:0000256" key="2">
    <source>
        <dbReference type="ARBA" id="ARBA00022692"/>
    </source>
</evidence>
<dbReference type="GO" id="GO:0016020">
    <property type="term" value="C:membrane"/>
    <property type="evidence" value="ECO:0007669"/>
    <property type="project" value="UniProtKB-SubCell"/>
</dbReference>
<keyword evidence="3 5" id="KW-1133">Transmembrane helix</keyword>
<organism evidence="7 8">
    <name type="scientific">Trichinella spiralis</name>
    <name type="common">Trichina worm</name>
    <dbReference type="NCBI Taxonomy" id="6334"/>
    <lineage>
        <taxon>Eukaryota</taxon>
        <taxon>Metazoa</taxon>
        <taxon>Ecdysozoa</taxon>
        <taxon>Nematoda</taxon>
        <taxon>Enoplea</taxon>
        <taxon>Dorylaimia</taxon>
        <taxon>Trichinellida</taxon>
        <taxon>Trichinellidae</taxon>
        <taxon>Trichinella</taxon>
    </lineage>
</organism>
<keyword evidence="2 5" id="KW-0812">Transmembrane</keyword>
<protein>
    <submittedName>
        <fullName evidence="7">Ubiquitin-associated domain-containing protein 2</fullName>
    </submittedName>
</protein>
<dbReference type="InParanoid" id="A0A0V1BF08"/>
<evidence type="ECO:0000256" key="1">
    <source>
        <dbReference type="ARBA" id="ARBA00004141"/>
    </source>
</evidence>
<dbReference type="InterPro" id="IPR009060">
    <property type="entry name" value="UBA-like_sf"/>
</dbReference>
<feature type="transmembrane region" description="Helical" evidence="5">
    <location>
        <begin position="27"/>
        <end position="51"/>
    </location>
</feature>
<dbReference type="OrthoDB" id="272778at2759"/>
<evidence type="ECO:0000313" key="8">
    <source>
        <dbReference type="Proteomes" id="UP000054776"/>
    </source>
</evidence>
<dbReference type="AlphaFoldDB" id="A0A0V1BF08"/>
<proteinExistence type="predicted"/>
<evidence type="ECO:0000256" key="4">
    <source>
        <dbReference type="ARBA" id="ARBA00023136"/>
    </source>
</evidence>
<evidence type="ECO:0000256" key="3">
    <source>
        <dbReference type="ARBA" id="ARBA00022989"/>
    </source>
</evidence>
<name>A0A0V1BF08_TRISP</name>
<dbReference type="SUPFAM" id="SSF144091">
    <property type="entry name" value="Rhomboid-like"/>
    <property type="match status" value="1"/>
</dbReference>
<keyword evidence="8" id="KW-1185">Reference proteome</keyword>
<evidence type="ECO:0000259" key="6">
    <source>
        <dbReference type="PROSITE" id="PS50030"/>
    </source>
</evidence>
<feature type="transmembrane region" description="Helical" evidence="5">
    <location>
        <begin position="154"/>
        <end position="174"/>
    </location>
</feature>
<feature type="transmembrane region" description="Helical" evidence="5">
    <location>
        <begin position="63"/>
        <end position="85"/>
    </location>
</feature>
<dbReference type="eggNOG" id="KOG4463">
    <property type="taxonomic scope" value="Eukaryota"/>
</dbReference>
<feature type="transmembrane region" description="Helical" evidence="5">
    <location>
        <begin position="97"/>
        <end position="119"/>
    </location>
</feature>
<dbReference type="EMBL" id="JYDH01000055">
    <property type="protein sequence ID" value="KRY35340.1"/>
    <property type="molecule type" value="Genomic_DNA"/>
</dbReference>
<reference evidence="7 8" key="1">
    <citation type="submission" date="2015-01" db="EMBL/GenBank/DDBJ databases">
        <title>Evolution of Trichinella species and genotypes.</title>
        <authorList>
            <person name="Korhonen P.K."/>
            <person name="Edoardo P."/>
            <person name="Giuseppe L.R."/>
            <person name="Gasser R.B."/>
        </authorList>
    </citation>
    <scope>NUCLEOTIDE SEQUENCE [LARGE SCALE GENOMIC DNA]</scope>
    <source>
        <strain evidence="7">ISS3</strain>
    </source>
</reference>
<evidence type="ECO:0000256" key="5">
    <source>
        <dbReference type="SAM" id="Phobius"/>
    </source>
</evidence>
<dbReference type="InterPro" id="IPR015940">
    <property type="entry name" value="UBA"/>
</dbReference>
<gene>
    <name evidence="7" type="primary">UBAC2</name>
    <name evidence="7" type="ORF">T01_2274</name>
</gene>
<dbReference type="PROSITE" id="PS50030">
    <property type="entry name" value="UBA"/>
    <property type="match status" value="1"/>
</dbReference>
<accession>A0A0V1BF08</accession>
<feature type="domain" description="UBA" evidence="6">
    <location>
        <begin position="329"/>
        <end position="370"/>
    </location>
</feature>
<dbReference type="InterPro" id="IPR035952">
    <property type="entry name" value="Rhomboid-like_sf"/>
</dbReference>
<feature type="transmembrane region" description="Helical" evidence="5">
    <location>
        <begin position="131"/>
        <end position="147"/>
    </location>
</feature>
<evidence type="ECO:0000313" key="7">
    <source>
        <dbReference type="EMBL" id="KRY35340.1"/>
    </source>
</evidence>
<dbReference type="SMART" id="SM00165">
    <property type="entry name" value="UBA"/>
    <property type="match status" value="1"/>
</dbReference>